<evidence type="ECO:0000313" key="2">
    <source>
        <dbReference type="EMBL" id="GJE98297.1"/>
    </source>
</evidence>
<comment type="caution">
    <text evidence="2">The sequence shown here is derived from an EMBL/GenBank/DDBJ whole genome shotgun (WGS) entry which is preliminary data.</text>
</comment>
<protein>
    <submittedName>
        <fullName evidence="2">Uncharacterized protein</fullName>
    </submittedName>
</protein>
<gene>
    <name evidence="2" type="ORF">PsYK624_145230</name>
</gene>
<dbReference type="OrthoDB" id="2742807at2759"/>
<organism evidence="2 3">
    <name type="scientific">Phanerochaete sordida</name>
    <dbReference type="NCBI Taxonomy" id="48140"/>
    <lineage>
        <taxon>Eukaryota</taxon>
        <taxon>Fungi</taxon>
        <taxon>Dikarya</taxon>
        <taxon>Basidiomycota</taxon>
        <taxon>Agaricomycotina</taxon>
        <taxon>Agaricomycetes</taxon>
        <taxon>Polyporales</taxon>
        <taxon>Phanerochaetaceae</taxon>
        <taxon>Phanerochaete</taxon>
    </lineage>
</organism>
<feature type="region of interest" description="Disordered" evidence="1">
    <location>
        <begin position="126"/>
        <end position="145"/>
    </location>
</feature>
<dbReference type="AlphaFoldDB" id="A0A9P3GMT1"/>
<dbReference type="Proteomes" id="UP000703269">
    <property type="component" value="Unassembled WGS sequence"/>
</dbReference>
<sequence>MNIINLVGVLTWETKILGLTPMIVYLPPILISRFLLNLRDCTNVCPGGASLQTLSSPGIKLAAQSVLGNIGAPLGCPRDDELSYATDSDAQDENGGVDDLLADATGADPEVCNGAYVARRRAVEGTPDGLSQGFSAKVHKAQEPV</sequence>
<keyword evidence="3" id="KW-1185">Reference proteome</keyword>
<dbReference type="EMBL" id="BPQB01000085">
    <property type="protein sequence ID" value="GJE98297.1"/>
    <property type="molecule type" value="Genomic_DNA"/>
</dbReference>
<proteinExistence type="predicted"/>
<name>A0A9P3GMT1_9APHY</name>
<reference evidence="2 3" key="1">
    <citation type="submission" date="2021-08" db="EMBL/GenBank/DDBJ databases">
        <title>Draft Genome Sequence of Phanerochaete sordida strain YK-624.</title>
        <authorList>
            <person name="Mori T."/>
            <person name="Dohra H."/>
            <person name="Suzuki T."/>
            <person name="Kawagishi H."/>
            <person name="Hirai H."/>
        </authorList>
    </citation>
    <scope>NUCLEOTIDE SEQUENCE [LARGE SCALE GENOMIC DNA]</scope>
    <source>
        <strain evidence="2 3">YK-624</strain>
    </source>
</reference>
<evidence type="ECO:0000256" key="1">
    <source>
        <dbReference type="SAM" id="MobiDB-lite"/>
    </source>
</evidence>
<accession>A0A9P3GMT1</accession>
<evidence type="ECO:0000313" key="3">
    <source>
        <dbReference type="Proteomes" id="UP000703269"/>
    </source>
</evidence>